<keyword evidence="1" id="KW-0472">Membrane</keyword>
<sequence>MTCDVLEVGLTPTAPKSREAASTVVPLLAGATMAAAGVLLLGWPHRPPLPGQAGALAAVALMVVALLLVFVPALPRWRR</sequence>
<dbReference type="EMBL" id="JBHUCP010000001">
    <property type="protein sequence ID" value="MFD1528270.1"/>
    <property type="molecule type" value="Genomic_DNA"/>
</dbReference>
<reference evidence="3" key="1">
    <citation type="journal article" date="2019" name="Int. J. Syst. Evol. Microbiol.">
        <title>The Global Catalogue of Microorganisms (GCM) 10K type strain sequencing project: providing services to taxonomists for standard genome sequencing and annotation.</title>
        <authorList>
            <consortium name="The Broad Institute Genomics Platform"/>
            <consortium name="The Broad Institute Genome Sequencing Center for Infectious Disease"/>
            <person name="Wu L."/>
            <person name="Ma J."/>
        </authorList>
    </citation>
    <scope>NUCLEOTIDE SEQUENCE [LARGE SCALE GENOMIC DNA]</scope>
    <source>
        <strain evidence="3">JCM 12165</strain>
    </source>
</reference>
<dbReference type="RefSeq" id="WP_343972751.1">
    <property type="nucleotide sequence ID" value="NZ_BAAAJG010000003.1"/>
</dbReference>
<feature type="transmembrane region" description="Helical" evidence="1">
    <location>
        <begin position="24"/>
        <end position="43"/>
    </location>
</feature>
<keyword evidence="3" id="KW-1185">Reference proteome</keyword>
<comment type="caution">
    <text evidence="2">The sequence shown here is derived from an EMBL/GenBank/DDBJ whole genome shotgun (WGS) entry which is preliminary data.</text>
</comment>
<keyword evidence="1" id="KW-1133">Transmembrane helix</keyword>
<keyword evidence="1" id="KW-0812">Transmembrane</keyword>
<evidence type="ECO:0000256" key="1">
    <source>
        <dbReference type="SAM" id="Phobius"/>
    </source>
</evidence>
<protein>
    <submittedName>
        <fullName evidence="2">Uncharacterized protein</fullName>
    </submittedName>
</protein>
<feature type="transmembrane region" description="Helical" evidence="1">
    <location>
        <begin position="55"/>
        <end position="74"/>
    </location>
</feature>
<accession>A0ABW4FC71</accession>
<name>A0ABW4FC71_9PSEU</name>
<gene>
    <name evidence="2" type="ORF">ACFSCY_02335</name>
</gene>
<evidence type="ECO:0000313" key="2">
    <source>
        <dbReference type="EMBL" id="MFD1528270.1"/>
    </source>
</evidence>
<proteinExistence type="predicted"/>
<organism evidence="2 3">
    <name type="scientific">Pseudonocardia aurantiaca</name>
    <dbReference type="NCBI Taxonomy" id="75290"/>
    <lineage>
        <taxon>Bacteria</taxon>
        <taxon>Bacillati</taxon>
        <taxon>Actinomycetota</taxon>
        <taxon>Actinomycetes</taxon>
        <taxon>Pseudonocardiales</taxon>
        <taxon>Pseudonocardiaceae</taxon>
        <taxon>Pseudonocardia</taxon>
    </lineage>
</organism>
<evidence type="ECO:0000313" key="3">
    <source>
        <dbReference type="Proteomes" id="UP001597145"/>
    </source>
</evidence>
<dbReference type="Proteomes" id="UP001597145">
    <property type="component" value="Unassembled WGS sequence"/>
</dbReference>